<gene>
    <name evidence="1" type="ORF">DWU98_13075</name>
</gene>
<dbReference type="EMBL" id="QRBE01000007">
    <property type="protein sequence ID" value="RDS80869.1"/>
    <property type="molecule type" value="Genomic_DNA"/>
</dbReference>
<dbReference type="RefSeq" id="WP_115496013.1">
    <property type="nucleotide sequence ID" value="NZ_QRBE01000007.1"/>
</dbReference>
<dbReference type="Proteomes" id="UP000254258">
    <property type="component" value="Unassembled WGS sequence"/>
</dbReference>
<evidence type="ECO:0000313" key="2">
    <source>
        <dbReference type="Proteomes" id="UP000254258"/>
    </source>
</evidence>
<organism evidence="1 2">
    <name type="scientific">Dyella monticola</name>
    <dbReference type="NCBI Taxonomy" id="1927958"/>
    <lineage>
        <taxon>Bacteria</taxon>
        <taxon>Pseudomonadati</taxon>
        <taxon>Pseudomonadota</taxon>
        <taxon>Gammaproteobacteria</taxon>
        <taxon>Lysobacterales</taxon>
        <taxon>Rhodanobacteraceae</taxon>
        <taxon>Dyella</taxon>
    </lineage>
</organism>
<dbReference type="AlphaFoldDB" id="A0A370WXJ9"/>
<accession>A0A370WXJ9</accession>
<dbReference type="OrthoDB" id="9148199at2"/>
<proteinExistence type="predicted"/>
<keyword evidence="2" id="KW-1185">Reference proteome</keyword>
<name>A0A370WXJ9_9GAMM</name>
<sequence>MTHEENKSKFPGLWCRAMALPSLADLNANLVSGWASQMGLKVLEVSERDVGLFRLTPAVVLNSDQGVAYFPKIPATGNPQWMANKARLDYVAGLWEKVEWFAPLWVPQGKVNELLKAIEHRPKEDSLRQFEYHTSTIYTLPFQAVCVAQLIPRSRTLSVFAPLAREAYLAFYTGHRASSIAALIPVMEGAVSRISSESSELPVLQQVDKIIDRACMLAARLHFGDVWIPSEYRDKDYLYVQDERVFAFQTFRRWLKKSFFRHTGEYDGITWLNRHLFAHGASVDWQRSSNFSRLVVALTTLGVIESWHDESNQVSLFFPEMNDDGRLLWEQSLLHGQVQMLIKLAEQKNYRDHGQLVPKMPTDNGVLLRKAALAQECINDLVRPLRNAGWSVEVGEPNDEALYVKVVASCGEEQLRVVLLYSCATDNKLYRELAQEADAILYVGSPLSQHQFAHGVEVHVGPVAGWQPPVPRSKVR</sequence>
<protein>
    <submittedName>
        <fullName evidence="1">Uncharacterized protein</fullName>
    </submittedName>
</protein>
<reference evidence="1 2" key="1">
    <citation type="submission" date="2018-07" db="EMBL/GenBank/DDBJ databases">
        <title>Dyella monticola sp. nov. and Dyella psychrodurans sp. nov. isolated from monsoon evergreen broad-leaved forest soil of Dinghu Mountain, China.</title>
        <authorList>
            <person name="Gao Z."/>
            <person name="Qiu L."/>
        </authorList>
    </citation>
    <scope>NUCLEOTIDE SEQUENCE [LARGE SCALE GENOMIC DNA]</scope>
    <source>
        <strain evidence="1 2">4G-K06</strain>
    </source>
</reference>
<comment type="caution">
    <text evidence="1">The sequence shown here is derived from an EMBL/GenBank/DDBJ whole genome shotgun (WGS) entry which is preliminary data.</text>
</comment>
<evidence type="ECO:0000313" key="1">
    <source>
        <dbReference type="EMBL" id="RDS80869.1"/>
    </source>
</evidence>